<dbReference type="Proteomes" id="UP000515123">
    <property type="component" value="Linkage group 8"/>
</dbReference>
<name>A0A6P5FDZ9_ANACO</name>
<feature type="region of interest" description="Disordered" evidence="3">
    <location>
        <begin position="1"/>
        <end position="107"/>
    </location>
</feature>
<proteinExistence type="predicted"/>
<feature type="domain" description="WW" evidence="4">
    <location>
        <begin position="469"/>
        <end position="502"/>
    </location>
</feature>
<dbReference type="InterPro" id="IPR002713">
    <property type="entry name" value="FF_domain"/>
</dbReference>
<evidence type="ECO:0000313" key="7">
    <source>
        <dbReference type="RefSeq" id="XP_020094466.1"/>
    </source>
</evidence>
<evidence type="ECO:0000313" key="6">
    <source>
        <dbReference type="Proteomes" id="UP000515123"/>
    </source>
</evidence>
<dbReference type="PROSITE" id="PS50020">
    <property type="entry name" value="WW_DOMAIN_2"/>
    <property type="match status" value="2"/>
</dbReference>
<dbReference type="PROSITE" id="PS01159">
    <property type="entry name" value="WW_DOMAIN_1"/>
    <property type="match status" value="2"/>
</dbReference>
<dbReference type="InterPro" id="IPR001202">
    <property type="entry name" value="WW_dom"/>
</dbReference>
<feature type="compositionally biased region" description="Pro residues" evidence="3">
    <location>
        <begin position="148"/>
        <end position="160"/>
    </location>
</feature>
<feature type="compositionally biased region" description="Pro residues" evidence="3">
    <location>
        <begin position="233"/>
        <end position="248"/>
    </location>
</feature>
<dbReference type="SMART" id="SM00441">
    <property type="entry name" value="FF"/>
    <property type="match status" value="4"/>
</dbReference>
<dbReference type="SUPFAM" id="SSF81698">
    <property type="entry name" value="FF domain"/>
    <property type="match status" value="5"/>
</dbReference>
<feature type="domain" description="FF" evidence="5">
    <location>
        <begin position="926"/>
        <end position="983"/>
    </location>
</feature>
<dbReference type="GO" id="GO:0003712">
    <property type="term" value="F:transcription coregulator activity"/>
    <property type="evidence" value="ECO:0007669"/>
    <property type="project" value="TreeGrafter"/>
</dbReference>
<keyword evidence="2" id="KW-0175">Coiled coil</keyword>
<reference evidence="6" key="1">
    <citation type="journal article" date="2015" name="Nat. Genet.">
        <title>The pineapple genome and the evolution of CAM photosynthesis.</title>
        <authorList>
            <person name="Ming R."/>
            <person name="VanBuren R."/>
            <person name="Wai C.M."/>
            <person name="Tang H."/>
            <person name="Schatz M.C."/>
            <person name="Bowers J.E."/>
            <person name="Lyons E."/>
            <person name="Wang M.L."/>
            <person name="Chen J."/>
            <person name="Biggers E."/>
            <person name="Zhang J."/>
            <person name="Huang L."/>
            <person name="Zhang L."/>
            <person name="Miao W."/>
            <person name="Zhang J."/>
            <person name="Ye Z."/>
            <person name="Miao C."/>
            <person name="Lin Z."/>
            <person name="Wang H."/>
            <person name="Zhou H."/>
            <person name="Yim W.C."/>
            <person name="Priest H.D."/>
            <person name="Zheng C."/>
            <person name="Woodhouse M."/>
            <person name="Edger P.P."/>
            <person name="Guyot R."/>
            <person name="Guo H.B."/>
            <person name="Guo H."/>
            <person name="Zheng G."/>
            <person name="Singh R."/>
            <person name="Sharma A."/>
            <person name="Min X."/>
            <person name="Zheng Y."/>
            <person name="Lee H."/>
            <person name="Gurtowski J."/>
            <person name="Sedlazeck F.J."/>
            <person name="Harkess A."/>
            <person name="McKain M.R."/>
            <person name="Liao Z."/>
            <person name="Fang J."/>
            <person name="Liu J."/>
            <person name="Zhang X."/>
            <person name="Zhang Q."/>
            <person name="Hu W."/>
            <person name="Qin Y."/>
            <person name="Wang K."/>
            <person name="Chen L.Y."/>
            <person name="Shirley N."/>
            <person name="Lin Y.R."/>
            <person name="Liu L.Y."/>
            <person name="Hernandez A.G."/>
            <person name="Wright C.L."/>
            <person name="Bulone V."/>
            <person name="Tuskan G.A."/>
            <person name="Heath K."/>
            <person name="Zee F."/>
            <person name="Moore P.H."/>
            <person name="Sunkar R."/>
            <person name="Leebens-Mack J.H."/>
            <person name="Mockler T."/>
            <person name="Bennetzen J.L."/>
            <person name="Freeling M."/>
            <person name="Sankoff D."/>
            <person name="Paterson A.H."/>
            <person name="Zhu X."/>
            <person name="Yang X."/>
            <person name="Smith J.A."/>
            <person name="Cushman J.C."/>
            <person name="Paull R.E."/>
            <person name="Yu Q."/>
        </authorList>
    </citation>
    <scope>NUCLEOTIDE SEQUENCE [LARGE SCALE GENOMIC DNA]</scope>
    <source>
        <strain evidence="6">cv. F153</strain>
    </source>
</reference>
<feature type="region of interest" description="Disordered" evidence="3">
    <location>
        <begin position="880"/>
        <end position="916"/>
    </location>
</feature>
<dbReference type="PANTHER" id="PTHR15377:SF3">
    <property type="entry name" value="WW DOMAIN-CONTAINING PROTEIN"/>
    <property type="match status" value="1"/>
</dbReference>
<feature type="compositionally biased region" description="Low complexity" evidence="3">
    <location>
        <begin position="289"/>
        <end position="327"/>
    </location>
</feature>
<feature type="compositionally biased region" description="Basic and acidic residues" evidence="3">
    <location>
        <begin position="450"/>
        <end position="472"/>
    </location>
</feature>
<feature type="compositionally biased region" description="Low complexity" evidence="3">
    <location>
        <begin position="34"/>
        <end position="70"/>
    </location>
</feature>
<evidence type="ECO:0000256" key="3">
    <source>
        <dbReference type="SAM" id="MobiDB-lite"/>
    </source>
</evidence>
<feature type="compositionally biased region" description="Polar residues" evidence="3">
    <location>
        <begin position="1070"/>
        <end position="1085"/>
    </location>
</feature>
<gene>
    <name evidence="7" type="primary">LOC109714304</name>
</gene>
<feature type="domain" description="FF" evidence="5">
    <location>
        <begin position="823"/>
        <end position="877"/>
    </location>
</feature>
<feature type="domain" description="FF" evidence="5">
    <location>
        <begin position="759"/>
        <end position="814"/>
    </location>
</feature>
<dbReference type="SUPFAM" id="SSF51045">
    <property type="entry name" value="WW domain"/>
    <property type="match status" value="2"/>
</dbReference>
<feature type="compositionally biased region" description="Basic and acidic residues" evidence="3">
    <location>
        <begin position="1046"/>
        <end position="1069"/>
    </location>
</feature>
<evidence type="ECO:0000256" key="2">
    <source>
        <dbReference type="SAM" id="Coils"/>
    </source>
</evidence>
<organism evidence="6 7">
    <name type="scientific">Ananas comosus</name>
    <name type="common">Pineapple</name>
    <name type="synonym">Ananas ananas</name>
    <dbReference type="NCBI Taxonomy" id="4615"/>
    <lineage>
        <taxon>Eukaryota</taxon>
        <taxon>Viridiplantae</taxon>
        <taxon>Streptophyta</taxon>
        <taxon>Embryophyta</taxon>
        <taxon>Tracheophyta</taxon>
        <taxon>Spermatophyta</taxon>
        <taxon>Magnoliopsida</taxon>
        <taxon>Liliopsida</taxon>
        <taxon>Poales</taxon>
        <taxon>Bromeliaceae</taxon>
        <taxon>Bromelioideae</taxon>
        <taxon>Ananas</taxon>
    </lineage>
</organism>
<feature type="domain" description="WW" evidence="4">
    <location>
        <begin position="527"/>
        <end position="554"/>
    </location>
</feature>
<feature type="compositionally biased region" description="Low complexity" evidence="3">
    <location>
        <begin position="10"/>
        <end position="19"/>
    </location>
</feature>
<dbReference type="GO" id="GO:0005634">
    <property type="term" value="C:nucleus"/>
    <property type="evidence" value="ECO:0007669"/>
    <property type="project" value="TreeGrafter"/>
</dbReference>
<dbReference type="InterPro" id="IPR036020">
    <property type="entry name" value="WW_dom_sf"/>
</dbReference>
<feature type="compositionally biased region" description="Polar residues" evidence="3">
    <location>
        <begin position="335"/>
        <end position="344"/>
    </location>
</feature>
<keyword evidence="1" id="KW-0677">Repeat</keyword>
<protein>
    <submittedName>
        <fullName evidence="7">Pre-mRNA-processing protein 40C isoform X1</fullName>
    </submittedName>
</protein>
<evidence type="ECO:0000259" key="5">
    <source>
        <dbReference type="PROSITE" id="PS51676"/>
    </source>
</evidence>
<dbReference type="FunFam" id="1.10.10.440:FF:000028">
    <property type="entry name" value="Pre-mRNA-processing protein 40C"/>
    <property type="match status" value="1"/>
</dbReference>
<feature type="compositionally biased region" description="Polar residues" evidence="3">
    <location>
        <begin position="421"/>
        <end position="449"/>
    </location>
</feature>
<dbReference type="GeneID" id="109714304"/>
<feature type="coiled-coil region" evidence="2">
    <location>
        <begin position="748"/>
        <end position="776"/>
    </location>
</feature>
<dbReference type="FunFam" id="1.10.10.440:FF:000021">
    <property type="entry name" value="pre-mRNA-processing protein 40C isoform X1"/>
    <property type="match status" value="1"/>
</dbReference>
<dbReference type="PROSITE" id="PS51676">
    <property type="entry name" value="FF"/>
    <property type="match status" value="4"/>
</dbReference>
<feature type="region of interest" description="Disordered" evidence="3">
    <location>
        <begin position="415"/>
        <end position="472"/>
    </location>
</feature>
<feature type="compositionally biased region" description="Low complexity" evidence="3">
    <location>
        <begin position="252"/>
        <end position="264"/>
    </location>
</feature>
<feature type="compositionally biased region" description="Basic and acidic residues" evidence="3">
    <location>
        <begin position="947"/>
        <end position="960"/>
    </location>
</feature>
<feature type="region of interest" description="Disordered" evidence="3">
    <location>
        <begin position="591"/>
        <end position="612"/>
    </location>
</feature>
<evidence type="ECO:0000259" key="4">
    <source>
        <dbReference type="PROSITE" id="PS50020"/>
    </source>
</evidence>
<dbReference type="InterPro" id="IPR036517">
    <property type="entry name" value="FF_domain_sf"/>
</dbReference>
<feature type="region of interest" description="Disordered" evidence="3">
    <location>
        <begin position="947"/>
        <end position="967"/>
    </location>
</feature>
<feature type="region of interest" description="Disordered" evidence="3">
    <location>
        <begin position="1046"/>
        <end position="1085"/>
    </location>
</feature>
<dbReference type="AlphaFoldDB" id="A0A6P5FDZ9"/>
<dbReference type="Pfam" id="PF00397">
    <property type="entry name" value="WW"/>
    <property type="match status" value="1"/>
</dbReference>
<feature type="domain" description="FF" evidence="5">
    <location>
        <begin position="692"/>
        <end position="746"/>
    </location>
</feature>
<dbReference type="RefSeq" id="XP_020094466.1">
    <property type="nucleotide sequence ID" value="XM_020238877.1"/>
</dbReference>
<reference evidence="7" key="2">
    <citation type="submission" date="2025-08" db="UniProtKB">
        <authorList>
            <consortium name="RefSeq"/>
        </authorList>
    </citation>
    <scope>IDENTIFICATION</scope>
    <source>
        <tissue evidence="7">Leaf</tissue>
    </source>
</reference>
<dbReference type="Gene3D" id="1.10.10.440">
    <property type="entry name" value="FF domain"/>
    <property type="match status" value="5"/>
</dbReference>
<dbReference type="Pfam" id="PF01846">
    <property type="entry name" value="FF"/>
    <property type="match status" value="5"/>
</dbReference>
<dbReference type="CDD" id="cd00201">
    <property type="entry name" value="WW"/>
    <property type="match status" value="2"/>
</dbReference>
<dbReference type="GO" id="GO:0070063">
    <property type="term" value="F:RNA polymerase binding"/>
    <property type="evidence" value="ECO:0007669"/>
    <property type="project" value="InterPro"/>
</dbReference>
<feature type="region of interest" description="Disordered" evidence="3">
    <location>
        <begin position="130"/>
        <end position="162"/>
    </location>
</feature>
<keyword evidence="6" id="KW-1185">Reference proteome</keyword>
<dbReference type="SMART" id="SM00456">
    <property type="entry name" value="WW"/>
    <property type="match status" value="2"/>
</dbReference>
<evidence type="ECO:0000256" key="1">
    <source>
        <dbReference type="ARBA" id="ARBA00022737"/>
    </source>
</evidence>
<feature type="region of interest" description="Disordered" evidence="3">
    <location>
        <begin position="625"/>
        <end position="695"/>
    </location>
</feature>
<feature type="region of interest" description="Disordered" evidence="3">
    <location>
        <begin position="229"/>
        <end position="344"/>
    </location>
</feature>
<dbReference type="InterPro" id="IPR045148">
    <property type="entry name" value="TCRG1-like"/>
</dbReference>
<dbReference type="Gene3D" id="2.20.70.10">
    <property type="match status" value="2"/>
</dbReference>
<dbReference type="FunFam" id="1.10.10.440:FF:000020">
    <property type="entry name" value="Pre-mRNA-processing protein 40C"/>
    <property type="match status" value="1"/>
</dbReference>
<sequence length="1085" mass="118433">MSTSARLSQEEQSSASTETPISQIVESPIGGQNSTLPPSVSTSLTSPSPIGGPTSSTATQTASTPAQDSAPSTTLIAPITHAANPAAPRGILVNPNDPSQDPVRAKYAGSPGYVVPAPSFSYNAFPRVSPAVGSNQQSSPAPAFRLTPPMPPAALQPPVPGQYLGNRPSFSYNVVPHANSSLPTGQQFQLNTAANQAHLQSGNIVPQNTAVRSQPPVPMLSVRPNTIFSGPIMPNPPAPVRLPVPMPKGDPSKPSNFSFSSNSPQAPVEASEKELPSNTGNSGAVALESGSSGTSVTSQPSSSSGTSVPNPSLVSSTTTSHSTTMTSPMRPLVPSSASLIHTSTSPTPVIQNVHQFYPTYPSAPAVVPPSQPPWVHTPQVGSLQRPPILPYAIGPPALFPSLMHGVPQSATPLNNFWPPGVSTNVSSEEPKSTSAGSQQIADSLVTKSPPTDHDKETSDLRKEEGTVKTEDADAWTAHRTESGVVYYYNSVTKESTYEKPAGFKGEPEKVSTPSVPVSWEKLPGTDWTLVTTNDGKKYYYDAKNKVSCWQLPPEIAELKKNQENDSLKENVTQLQNSGLLPDKGSATVSASAPAALTGGRDSVSLRTSGTPVSSSALDLIKKKLQDAGTPGTTPPPAVGSGTSDLNGSKAVEAAAKGQQVSNNKDKPRGTDGDGLMSESSSDSDDEESGPTKEECIIQFKEMLKERGVAPFSKWEKELPKIVFDPRFKAIPSYSARRAIFEHYVRTRAEEERKEKRAAQKAAMEAFKQLLEEASEDIDHKTDYRTFKRKWGSDPRFEALDRKERELLFNEKVKAADENFKAIRMATITSFKSMLQESGDITLNSRWSKVKDNFRNDPRYKAVNHEEREILFNEHITELKSAEDEAERSAKSKMDEQEKLRERERETRKRKEREEQEMERVRLKIRKKEAIASYQALLVEAIKDPKASWTESKPKLEKDPQCRATNPDLGQGDAEKLFREHIKELCERCAREYRTLLSEIITPEAAAQPADDGKTVLTSWSEAKRILKPDPRYSKLPSKDRESIWRRYADDMIRKQKQKSDSKEKPDTNGRNRTSTDPSRRSNGWR</sequence>
<dbReference type="PANTHER" id="PTHR15377">
    <property type="entry name" value="TRANSCRIPTION ELONGATION REGULATOR 1"/>
    <property type="match status" value="1"/>
</dbReference>
<dbReference type="OrthoDB" id="187617at2759"/>
<feature type="compositionally biased region" description="Polar residues" evidence="3">
    <location>
        <begin position="20"/>
        <end position="33"/>
    </location>
</feature>
<accession>A0A6P5FDZ9</accession>